<sequence length="58" mass="6447">MTAAPHWRKSRYSSDQANCVEVAVAPVAVRVRDTKDRPGGALTLPTSAWLAFLRHQTR</sequence>
<feature type="domain" description="DUF397" evidence="1">
    <location>
        <begin position="6"/>
        <end position="54"/>
    </location>
</feature>
<evidence type="ECO:0000313" key="2">
    <source>
        <dbReference type="EMBL" id="GAA1975242.1"/>
    </source>
</evidence>
<evidence type="ECO:0000259" key="1">
    <source>
        <dbReference type="Pfam" id="PF04149"/>
    </source>
</evidence>
<dbReference type="Pfam" id="PF04149">
    <property type="entry name" value="DUF397"/>
    <property type="match status" value="1"/>
</dbReference>
<gene>
    <name evidence="2" type="ORF">GCM10009754_58220</name>
</gene>
<dbReference type="Proteomes" id="UP001501116">
    <property type="component" value="Unassembled WGS sequence"/>
</dbReference>
<reference evidence="3" key="1">
    <citation type="journal article" date="2019" name="Int. J. Syst. Evol. Microbiol.">
        <title>The Global Catalogue of Microorganisms (GCM) 10K type strain sequencing project: providing services to taxonomists for standard genome sequencing and annotation.</title>
        <authorList>
            <consortium name="The Broad Institute Genomics Platform"/>
            <consortium name="The Broad Institute Genome Sequencing Center for Infectious Disease"/>
            <person name="Wu L."/>
            <person name="Ma J."/>
        </authorList>
    </citation>
    <scope>NUCLEOTIDE SEQUENCE [LARGE SCALE GENOMIC DNA]</scope>
    <source>
        <strain evidence="3">JCM 14545</strain>
    </source>
</reference>
<organism evidence="2 3">
    <name type="scientific">Amycolatopsis minnesotensis</name>
    <dbReference type="NCBI Taxonomy" id="337894"/>
    <lineage>
        <taxon>Bacteria</taxon>
        <taxon>Bacillati</taxon>
        <taxon>Actinomycetota</taxon>
        <taxon>Actinomycetes</taxon>
        <taxon>Pseudonocardiales</taxon>
        <taxon>Pseudonocardiaceae</taxon>
        <taxon>Amycolatopsis</taxon>
    </lineage>
</organism>
<keyword evidence="3" id="KW-1185">Reference proteome</keyword>
<accession>A0ABP5D7B0</accession>
<comment type="caution">
    <text evidence="2">The sequence shown here is derived from an EMBL/GenBank/DDBJ whole genome shotgun (WGS) entry which is preliminary data.</text>
</comment>
<protein>
    <submittedName>
        <fullName evidence="2">DUF397 domain-containing protein</fullName>
    </submittedName>
</protein>
<proteinExistence type="predicted"/>
<dbReference type="RefSeq" id="WP_344425798.1">
    <property type="nucleotide sequence ID" value="NZ_BAAANN010000026.1"/>
</dbReference>
<evidence type="ECO:0000313" key="3">
    <source>
        <dbReference type="Proteomes" id="UP001501116"/>
    </source>
</evidence>
<dbReference type="EMBL" id="BAAANN010000026">
    <property type="protein sequence ID" value="GAA1975242.1"/>
    <property type="molecule type" value="Genomic_DNA"/>
</dbReference>
<name>A0ABP5D7B0_9PSEU</name>
<dbReference type="InterPro" id="IPR007278">
    <property type="entry name" value="DUF397"/>
</dbReference>